<dbReference type="PATRIC" id="fig|1469144.10.peg.4609"/>
<proteinExistence type="predicted"/>
<keyword evidence="1" id="KW-0812">Transmembrane</keyword>
<gene>
    <name evidence="2" type="ORF">LI90_4297</name>
</gene>
<dbReference type="AlphaFoldDB" id="A0A132MZT6"/>
<keyword evidence="1" id="KW-1133">Transmembrane helix</keyword>
<dbReference type="EMBL" id="LAXD01000001">
    <property type="protein sequence ID" value="KWX03246.1"/>
    <property type="molecule type" value="Genomic_DNA"/>
</dbReference>
<protein>
    <recommendedName>
        <fullName evidence="4">Integral membrane protein</fullName>
    </recommendedName>
</protein>
<evidence type="ECO:0000313" key="3">
    <source>
        <dbReference type="Proteomes" id="UP000070188"/>
    </source>
</evidence>
<organism evidence="2 3">
    <name type="scientific">Carbonactinospora thermoautotrophica</name>
    <dbReference type="NCBI Taxonomy" id="1469144"/>
    <lineage>
        <taxon>Bacteria</taxon>
        <taxon>Bacillati</taxon>
        <taxon>Actinomycetota</taxon>
        <taxon>Actinomycetes</taxon>
        <taxon>Kitasatosporales</taxon>
        <taxon>Carbonactinosporaceae</taxon>
        <taxon>Carbonactinospora</taxon>
    </lineage>
</organism>
<accession>A0A132MZT6</accession>
<evidence type="ECO:0008006" key="4">
    <source>
        <dbReference type="Google" id="ProtNLM"/>
    </source>
</evidence>
<keyword evidence="1" id="KW-0472">Membrane</keyword>
<keyword evidence="3" id="KW-1185">Reference proteome</keyword>
<feature type="transmembrane region" description="Helical" evidence="1">
    <location>
        <begin position="41"/>
        <end position="66"/>
    </location>
</feature>
<name>A0A132MZT6_9ACTN</name>
<dbReference type="RefSeq" id="WP_232778384.1">
    <property type="nucleotide sequence ID" value="NZ_JYIJ01000009.1"/>
</dbReference>
<reference evidence="3" key="1">
    <citation type="submission" date="2015-04" db="EMBL/GenBank/DDBJ databases">
        <title>Physiological reanalysis, assessment of diazotrophy, and genome sequences of multiple isolates of Streptomyces thermoautotrophicus.</title>
        <authorList>
            <person name="MacKellar D.C."/>
            <person name="Lieber L."/>
            <person name="Norman J."/>
            <person name="Bolger A."/>
            <person name="Tobin C."/>
            <person name="Murray J.W."/>
            <person name="Chang R."/>
            <person name="Ford T."/>
            <person name="Nguyen P.Q."/>
            <person name="Woodward J."/>
            <person name="Permingeat H."/>
            <person name="Joshi N.S."/>
            <person name="Silver P.A."/>
            <person name="Usadel B."/>
            <person name="Rutherford A.W."/>
            <person name="Friesen M."/>
            <person name="Prell J."/>
        </authorList>
    </citation>
    <scope>NUCLEOTIDE SEQUENCE [LARGE SCALE GENOMIC DNA]</scope>
    <source>
        <strain evidence="3">H1</strain>
    </source>
</reference>
<comment type="caution">
    <text evidence="2">The sequence shown here is derived from an EMBL/GenBank/DDBJ whole genome shotgun (WGS) entry which is preliminary data.</text>
</comment>
<dbReference type="Proteomes" id="UP000070188">
    <property type="component" value="Unassembled WGS sequence"/>
</dbReference>
<feature type="transmembrane region" description="Helical" evidence="1">
    <location>
        <begin position="78"/>
        <end position="103"/>
    </location>
</feature>
<evidence type="ECO:0000256" key="1">
    <source>
        <dbReference type="SAM" id="Phobius"/>
    </source>
</evidence>
<sequence>MFESLVSRAAALRDGAVSYLAADLDPAPKPPPGLEAVAQEWIAYVKWISIIAGILGLMACGIMMMIGRRNRSHLAGEGAAGIPWVLAGLSVVTLAAGIVTSIIS</sequence>
<evidence type="ECO:0000313" key="2">
    <source>
        <dbReference type="EMBL" id="KWX03246.1"/>
    </source>
</evidence>
<dbReference type="STRING" id="1469144.LI90_4297"/>